<evidence type="ECO:0000256" key="10">
    <source>
        <dbReference type="ARBA" id="ARBA00023128"/>
    </source>
</evidence>
<sequence>MFRTVITASKTVQRVVPILLKQTPIGSIGCRKYSIGIYDYLQANKDLMKKIDSGKADGYELRKLLTEMQGADYIPGSEEIENLMNACRKLNDFSLAVRVLEAVKWKCGTDAALYNKLIASVKPTLDKLGIPTVDQIGYEKPEYWYPDADDVHNYDPETGKEL</sequence>
<dbReference type="AlphaFoldDB" id="A0A9D4KLI5"/>
<comment type="subunit">
    <text evidence="13">Component of the cytochrome c oxidase (complex IV, CIV), a multisubunit enzyme composed of a catalytic core of 3 subunits and several supernumerary subunits. The complex exists as a monomer or a dimer and forms supercomplexes (SCs) in the inner mitochondrial membrane with ubiquinol-cytochrome c oxidoreductase (cytochrome b-c1 complex, complex III, CIII).</text>
</comment>
<evidence type="ECO:0000256" key="9">
    <source>
        <dbReference type="ARBA" id="ARBA00023004"/>
    </source>
</evidence>
<reference evidence="14" key="2">
    <citation type="submission" date="2020-11" db="EMBL/GenBank/DDBJ databases">
        <authorList>
            <person name="McCartney M.A."/>
            <person name="Auch B."/>
            <person name="Kono T."/>
            <person name="Mallez S."/>
            <person name="Becker A."/>
            <person name="Gohl D.M."/>
            <person name="Silverstein K.A.T."/>
            <person name="Koren S."/>
            <person name="Bechman K.B."/>
            <person name="Herman A."/>
            <person name="Abrahante J.E."/>
            <person name="Garbe J."/>
        </authorList>
    </citation>
    <scope>NUCLEOTIDE SEQUENCE</scope>
    <source>
        <strain evidence="14">Duluth1</strain>
        <tissue evidence="14">Whole animal</tissue>
    </source>
</reference>
<keyword evidence="15" id="KW-1185">Reference proteome</keyword>
<evidence type="ECO:0000256" key="3">
    <source>
        <dbReference type="ARBA" id="ARBA00007972"/>
    </source>
</evidence>
<evidence type="ECO:0000313" key="15">
    <source>
        <dbReference type="Proteomes" id="UP000828390"/>
    </source>
</evidence>
<dbReference type="GO" id="GO:0045277">
    <property type="term" value="C:respiratory chain complex IV"/>
    <property type="evidence" value="ECO:0007669"/>
    <property type="project" value="UniProtKB-UniRule"/>
</dbReference>
<evidence type="ECO:0000256" key="2">
    <source>
        <dbReference type="ARBA" id="ARBA00004673"/>
    </source>
</evidence>
<keyword evidence="8 13" id="KW-0809">Transit peptide</keyword>
<accession>A0A9D4KLI5</accession>
<organism evidence="14 15">
    <name type="scientific">Dreissena polymorpha</name>
    <name type="common">Zebra mussel</name>
    <name type="synonym">Mytilus polymorpha</name>
    <dbReference type="NCBI Taxonomy" id="45954"/>
    <lineage>
        <taxon>Eukaryota</taxon>
        <taxon>Metazoa</taxon>
        <taxon>Spiralia</taxon>
        <taxon>Lophotrochozoa</taxon>
        <taxon>Mollusca</taxon>
        <taxon>Bivalvia</taxon>
        <taxon>Autobranchia</taxon>
        <taxon>Heteroconchia</taxon>
        <taxon>Euheterodonta</taxon>
        <taxon>Imparidentia</taxon>
        <taxon>Neoheterodontei</taxon>
        <taxon>Myida</taxon>
        <taxon>Dreissenoidea</taxon>
        <taxon>Dreissenidae</taxon>
        <taxon>Dreissena</taxon>
    </lineage>
</organism>
<dbReference type="SUPFAM" id="SSF48479">
    <property type="entry name" value="Cytochrome c oxidase subunit E"/>
    <property type="match status" value="1"/>
</dbReference>
<dbReference type="PANTHER" id="PTHR14200">
    <property type="entry name" value="CYTOCHROME C OXIDASE POLYPEPTIDE"/>
    <property type="match status" value="1"/>
</dbReference>
<dbReference type="Gene3D" id="1.25.40.40">
    <property type="entry name" value="Cytochrome c oxidase, subunit Va/VI"/>
    <property type="match status" value="1"/>
</dbReference>
<keyword evidence="11 13" id="KW-0472">Membrane</keyword>
<evidence type="ECO:0000256" key="12">
    <source>
        <dbReference type="ARBA" id="ARBA00031049"/>
    </source>
</evidence>
<keyword evidence="7 13" id="KW-0999">Mitochondrion inner membrane</keyword>
<evidence type="ECO:0000256" key="6">
    <source>
        <dbReference type="ARBA" id="ARBA00022723"/>
    </source>
</evidence>
<keyword evidence="5 13" id="KW-0349">Heme</keyword>
<proteinExistence type="inferred from homology"/>
<dbReference type="InterPro" id="IPR036545">
    <property type="entry name" value="Cyt_c_oxidase_su5A/6_sf"/>
</dbReference>
<evidence type="ECO:0000256" key="8">
    <source>
        <dbReference type="ARBA" id="ARBA00022946"/>
    </source>
</evidence>
<comment type="caution">
    <text evidence="14">The sequence shown here is derived from an EMBL/GenBank/DDBJ whole genome shotgun (WGS) entry which is preliminary data.</text>
</comment>
<comment type="pathway">
    <text evidence="2 13">Energy metabolism; oxidative phosphorylation.</text>
</comment>
<protein>
    <recommendedName>
        <fullName evidence="4 13">Cytochrome c oxidase subunit 5A, mitochondrial</fullName>
    </recommendedName>
    <alternativeName>
        <fullName evidence="12 13">Cytochrome c oxidase polypeptide Va</fullName>
    </alternativeName>
</protein>
<dbReference type="Pfam" id="PF02284">
    <property type="entry name" value="COX5A"/>
    <property type="match status" value="1"/>
</dbReference>
<dbReference type="GO" id="GO:0006123">
    <property type="term" value="P:mitochondrial electron transport, cytochrome c to oxygen"/>
    <property type="evidence" value="ECO:0007669"/>
    <property type="project" value="UniProtKB-UniRule"/>
</dbReference>
<evidence type="ECO:0000256" key="5">
    <source>
        <dbReference type="ARBA" id="ARBA00022617"/>
    </source>
</evidence>
<evidence type="ECO:0000256" key="4">
    <source>
        <dbReference type="ARBA" id="ARBA00021968"/>
    </source>
</evidence>
<dbReference type="OrthoDB" id="5778907at2759"/>
<dbReference type="PANTHER" id="PTHR14200:SF11">
    <property type="entry name" value="CYTOCHROME C OXIDASE SUBUNIT 5A, MITOCHONDRIAL"/>
    <property type="match status" value="1"/>
</dbReference>
<evidence type="ECO:0000256" key="1">
    <source>
        <dbReference type="ARBA" id="ARBA00004443"/>
    </source>
</evidence>
<reference evidence="14" key="1">
    <citation type="journal article" date="2019" name="bioRxiv">
        <title>The Genome of the Zebra Mussel, Dreissena polymorpha: A Resource for Invasive Species Research.</title>
        <authorList>
            <person name="McCartney M.A."/>
            <person name="Auch B."/>
            <person name="Kono T."/>
            <person name="Mallez S."/>
            <person name="Zhang Y."/>
            <person name="Obille A."/>
            <person name="Becker A."/>
            <person name="Abrahante J.E."/>
            <person name="Garbe J."/>
            <person name="Badalamenti J.P."/>
            <person name="Herman A."/>
            <person name="Mangelson H."/>
            <person name="Liachko I."/>
            <person name="Sullivan S."/>
            <person name="Sone E.D."/>
            <person name="Koren S."/>
            <person name="Silverstein K.A.T."/>
            <person name="Beckman K.B."/>
            <person name="Gohl D.M."/>
        </authorList>
    </citation>
    <scope>NUCLEOTIDE SEQUENCE</scope>
    <source>
        <strain evidence="14">Duluth1</strain>
        <tissue evidence="14">Whole animal</tissue>
    </source>
</reference>
<comment type="subcellular location">
    <subcellularLocation>
        <location evidence="1 13">Mitochondrion inner membrane</location>
        <topology evidence="1 13">Peripheral membrane protein</topology>
        <orientation evidence="1 13">Matrix side</orientation>
    </subcellularLocation>
</comment>
<evidence type="ECO:0000256" key="11">
    <source>
        <dbReference type="ARBA" id="ARBA00023136"/>
    </source>
</evidence>
<keyword evidence="9 13" id="KW-0408">Iron</keyword>
<dbReference type="GO" id="GO:0046872">
    <property type="term" value="F:metal ion binding"/>
    <property type="evidence" value="ECO:0007669"/>
    <property type="project" value="UniProtKB-UniRule"/>
</dbReference>
<evidence type="ECO:0000256" key="7">
    <source>
        <dbReference type="ARBA" id="ARBA00022792"/>
    </source>
</evidence>
<name>A0A9D4KLI5_DREPO</name>
<dbReference type="Proteomes" id="UP000828390">
    <property type="component" value="Unassembled WGS sequence"/>
</dbReference>
<keyword evidence="10 13" id="KW-0496">Mitochondrion</keyword>
<gene>
    <name evidence="14" type="ORF">DPMN_114715</name>
</gene>
<dbReference type="EMBL" id="JAIWYP010000004">
    <property type="protein sequence ID" value="KAH3841256.1"/>
    <property type="molecule type" value="Genomic_DNA"/>
</dbReference>
<comment type="function">
    <text evidence="13">Component of the cytochrome c oxidase, the last enzyme in the mitochondrial electron transport chain which drives oxidative phosphorylation. The respiratory chain contains 3 multisubunit complexes succinate dehydrogenase (complex II, CII), ubiquinol-cytochrome c oxidoreductase (cytochrome b-c1 complex, complex III, CIII) and cytochrome c oxidase (complex IV, CIV), that cooperate to transfer electrons derived from NADH and succinate to molecular oxygen, creating an electrochemical gradient over the inner membrane that drives transmembrane transport and the ATP synthase. Cytochrome c oxidase is the component of the respiratory chain that catalyzes the reduction of oxygen to water. Electrons originating from reduced cytochrome c in the intermembrane space (IMS) are transferred via the dinuclear copper A center (CU(A)) of subunit 2 and heme A of subunit 1 to the active site in subunit 1, a binuclear center (BNC) formed by heme A3 and copper B (CU(B)). The BNC reduces molecular oxygen to 2 water molecules using 4 electrons from cytochrome c in the IMS and 4 protons from the mitochondrial matrix.</text>
</comment>
<evidence type="ECO:0000313" key="14">
    <source>
        <dbReference type="EMBL" id="KAH3841256.1"/>
    </source>
</evidence>
<evidence type="ECO:0000256" key="13">
    <source>
        <dbReference type="RuleBase" id="RU368103"/>
    </source>
</evidence>
<comment type="similarity">
    <text evidence="3 13">Belongs to the cytochrome c oxidase subunit 5A family.</text>
</comment>
<keyword evidence="6 13" id="KW-0479">Metal-binding</keyword>
<dbReference type="GO" id="GO:0005743">
    <property type="term" value="C:mitochondrial inner membrane"/>
    <property type="evidence" value="ECO:0007669"/>
    <property type="project" value="UniProtKB-SubCell"/>
</dbReference>
<dbReference type="InterPro" id="IPR003204">
    <property type="entry name" value="Cyt_c_oxidase_su5A/6"/>
</dbReference>